<name>A0A6A3GHC2_9STRA</name>
<accession>A0A6A3GHC2</accession>
<dbReference type="EMBL" id="QXFV01013633">
    <property type="protein sequence ID" value="KAE8950720.1"/>
    <property type="molecule type" value="Genomic_DNA"/>
</dbReference>
<organism evidence="2 4">
    <name type="scientific">Phytophthora rubi</name>
    <dbReference type="NCBI Taxonomy" id="129364"/>
    <lineage>
        <taxon>Eukaryota</taxon>
        <taxon>Sar</taxon>
        <taxon>Stramenopiles</taxon>
        <taxon>Oomycota</taxon>
        <taxon>Peronosporomycetes</taxon>
        <taxon>Peronosporales</taxon>
        <taxon>Peronosporaceae</taxon>
        <taxon>Phytophthora</taxon>
    </lineage>
</organism>
<dbReference type="Gene3D" id="3.20.20.70">
    <property type="entry name" value="Aldolase class I"/>
    <property type="match status" value="1"/>
</dbReference>
<protein>
    <submittedName>
        <fullName evidence="2">Uncharacterized protein</fullName>
    </submittedName>
</protein>
<dbReference type="Proteomes" id="UP000429607">
    <property type="component" value="Unassembled WGS sequence"/>
</dbReference>
<evidence type="ECO:0000313" key="1">
    <source>
        <dbReference type="EMBL" id="KAE8950720.1"/>
    </source>
</evidence>
<evidence type="ECO:0000313" key="3">
    <source>
        <dbReference type="Proteomes" id="UP000429607"/>
    </source>
</evidence>
<dbReference type="OrthoDB" id="2013945at2759"/>
<reference evidence="3 4" key="1">
    <citation type="submission" date="2018-09" db="EMBL/GenBank/DDBJ databases">
        <title>Genomic investigation of the strawberry pathogen Phytophthora fragariae indicates pathogenicity is determined by transcriptional variation in three key races.</title>
        <authorList>
            <person name="Adams T.M."/>
            <person name="Armitage A.D."/>
            <person name="Sobczyk M.K."/>
            <person name="Bates H.J."/>
            <person name="Dunwell J.M."/>
            <person name="Nellist C.F."/>
            <person name="Harrison R.J."/>
        </authorList>
    </citation>
    <scope>NUCLEOTIDE SEQUENCE [LARGE SCALE GENOMIC DNA]</scope>
    <source>
        <strain evidence="1 3">SCRP249</strain>
        <strain evidence="2 4">SCRP324</strain>
    </source>
</reference>
<evidence type="ECO:0000313" key="2">
    <source>
        <dbReference type="EMBL" id="KAE8955877.1"/>
    </source>
</evidence>
<proteinExistence type="predicted"/>
<dbReference type="InterPro" id="IPR013785">
    <property type="entry name" value="Aldolase_TIM"/>
</dbReference>
<dbReference type="EMBL" id="QXFU01008805">
    <property type="protein sequence ID" value="KAE8955877.1"/>
    <property type="molecule type" value="Genomic_DNA"/>
</dbReference>
<feature type="non-terminal residue" evidence="2">
    <location>
        <position position="45"/>
    </location>
</feature>
<sequence>MLLAAKKLAMTQRDTDFILTERGSMFGYGDLVVDARNLPKLRRSY</sequence>
<gene>
    <name evidence="1" type="ORF">PR001_g34034</name>
    <name evidence="2" type="ORF">PR002_g31649</name>
</gene>
<evidence type="ECO:0000313" key="4">
    <source>
        <dbReference type="Proteomes" id="UP000435112"/>
    </source>
</evidence>
<dbReference type="AlphaFoldDB" id="A0A6A3GHC2"/>
<comment type="caution">
    <text evidence="2">The sequence shown here is derived from an EMBL/GenBank/DDBJ whole genome shotgun (WGS) entry which is preliminary data.</text>
</comment>
<dbReference type="Proteomes" id="UP000435112">
    <property type="component" value="Unassembled WGS sequence"/>
</dbReference>